<dbReference type="AlphaFoldDB" id="A0A4Y2W6B1"/>
<feature type="signal peptide" evidence="1">
    <location>
        <begin position="1"/>
        <end position="17"/>
    </location>
</feature>
<dbReference type="Proteomes" id="UP000499080">
    <property type="component" value="Unassembled WGS sequence"/>
</dbReference>
<organism evidence="2 3">
    <name type="scientific">Araneus ventricosus</name>
    <name type="common">Orbweaver spider</name>
    <name type="synonym">Epeira ventricosa</name>
    <dbReference type="NCBI Taxonomy" id="182803"/>
    <lineage>
        <taxon>Eukaryota</taxon>
        <taxon>Metazoa</taxon>
        <taxon>Ecdysozoa</taxon>
        <taxon>Arthropoda</taxon>
        <taxon>Chelicerata</taxon>
        <taxon>Arachnida</taxon>
        <taxon>Araneae</taxon>
        <taxon>Araneomorphae</taxon>
        <taxon>Entelegynae</taxon>
        <taxon>Araneoidea</taxon>
        <taxon>Araneidae</taxon>
        <taxon>Araneus</taxon>
    </lineage>
</organism>
<dbReference type="EMBL" id="BGPR01056770">
    <property type="protein sequence ID" value="GBO33233.1"/>
    <property type="molecule type" value="Genomic_DNA"/>
</dbReference>
<keyword evidence="3" id="KW-1185">Reference proteome</keyword>
<accession>A0A4Y2W6B1</accession>
<evidence type="ECO:0000256" key="1">
    <source>
        <dbReference type="SAM" id="SignalP"/>
    </source>
</evidence>
<proteinExistence type="predicted"/>
<name>A0A4Y2W6B1_ARAVE</name>
<comment type="caution">
    <text evidence="2">The sequence shown here is derived from an EMBL/GenBank/DDBJ whole genome shotgun (WGS) entry which is preliminary data.</text>
</comment>
<evidence type="ECO:0000313" key="3">
    <source>
        <dbReference type="Proteomes" id="UP000499080"/>
    </source>
</evidence>
<reference evidence="2 3" key="1">
    <citation type="journal article" date="2019" name="Sci. Rep.">
        <title>Orb-weaving spider Araneus ventricosus genome elucidates the spidroin gene catalogue.</title>
        <authorList>
            <person name="Kono N."/>
            <person name="Nakamura H."/>
            <person name="Ohtoshi R."/>
            <person name="Moran D.A.P."/>
            <person name="Shinohara A."/>
            <person name="Yoshida Y."/>
            <person name="Fujiwara M."/>
            <person name="Mori M."/>
            <person name="Tomita M."/>
            <person name="Arakawa K."/>
        </authorList>
    </citation>
    <scope>NUCLEOTIDE SEQUENCE [LARGE SCALE GENOMIC DNA]</scope>
</reference>
<gene>
    <name evidence="2" type="ORF">AVEN_180269_1</name>
</gene>
<sequence>MWIILLSLFVFAEGTAGEIDCDKYRHEQCLRPKLFSEIPREVDVFNALCPDMLTYIKCSEEYDMKCEEEKHRRFADPERYANFRSVFGEICEEGSALNEVATNNLKCFNETFSNTNCRLDLLAFMDSFKEEVPLDEFATSTYDIPERVYCL</sequence>
<protein>
    <recommendedName>
        <fullName evidence="4">DUF19 domain-containing protein</fullName>
    </recommendedName>
</protein>
<evidence type="ECO:0008006" key="4">
    <source>
        <dbReference type="Google" id="ProtNLM"/>
    </source>
</evidence>
<feature type="chain" id="PRO_5021322421" description="DUF19 domain-containing protein" evidence="1">
    <location>
        <begin position="18"/>
        <end position="151"/>
    </location>
</feature>
<evidence type="ECO:0000313" key="2">
    <source>
        <dbReference type="EMBL" id="GBO33233.1"/>
    </source>
</evidence>
<keyword evidence="1" id="KW-0732">Signal</keyword>